<accession>A5ZMX3</accession>
<reference evidence="1 2" key="2">
    <citation type="submission" date="2007-04" db="EMBL/GenBank/DDBJ databases">
        <title>Draft genome sequence of Ruminococcus obeum (ATCC 29174).</title>
        <authorList>
            <person name="Sudarsanam P."/>
            <person name="Ley R."/>
            <person name="Guruge J."/>
            <person name="Turnbaugh P.J."/>
            <person name="Mahowald M."/>
            <person name="Liep D."/>
            <person name="Gordon J."/>
        </authorList>
    </citation>
    <scope>NUCLEOTIDE SEQUENCE [LARGE SCALE GENOMIC DNA]</scope>
    <source>
        <strain evidence="1 2">ATCC 29174</strain>
    </source>
</reference>
<dbReference type="HOGENOM" id="CLU_1493450_0_0_9"/>
<evidence type="ECO:0000313" key="2">
    <source>
        <dbReference type="Proteomes" id="UP000006002"/>
    </source>
</evidence>
<comment type="caution">
    <text evidence="1">The sequence shown here is derived from an EMBL/GenBank/DDBJ whole genome shotgun (WGS) entry which is preliminary data.</text>
</comment>
<name>A5ZMX3_9FIRM</name>
<organism evidence="1 2">
    <name type="scientific">Blautia obeum ATCC 29174</name>
    <dbReference type="NCBI Taxonomy" id="411459"/>
    <lineage>
        <taxon>Bacteria</taxon>
        <taxon>Bacillati</taxon>
        <taxon>Bacillota</taxon>
        <taxon>Clostridia</taxon>
        <taxon>Lachnospirales</taxon>
        <taxon>Lachnospiraceae</taxon>
        <taxon>Blautia</taxon>
    </lineage>
</organism>
<dbReference type="EMBL" id="AAVO02000001">
    <property type="protein sequence ID" value="EDM89218.1"/>
    <property type="molecule type" value="Genomic_DNA"/>
</dbReference>
<proteinExistence type="predicted"/>
<dbReference type="Proteomes" id="UP000006002">
    <property type="component" value="Unassembled WGS sequence"/>
</dbReference>
<reference evidence="1 2" key="1">
    <citation type="submission" date="2007-03" db="EMBL/GenBank/DDBJ databases">
        <authorList>
            <person name="Fulton L."/>
            <person name="Clifton S."/>
            <person name="Fulton B."/>
            <person name="Xu J."/>
            <person name="Minx P."/>
            <person name="Pepin K.H."/>
            <person name="Johnson M."/>
            <person name="Thiruvilangam P."/>
            <person name="Bhonagiri V."/>
            <person name="Nash W.E."/>
            <person name="Mardis E.R."/>
            <person name="Wilson R.K."/>
        </authorList>
    </citation>
    <scope>NUCLEOTIDE SEQUENCE [LARGE SCALE GENOMIC DNA]</scope>
    <source>
        <strain evidence="1 2">ATCC 29174</strain>
    </source>
</reference>
<gene>
    <name evidence="1" type="ORF">RUMOBE_00341</name>
</gene>
<protein>
    <submittedName>
        <fullName evidence="1">Uncharacterized protein</fullName>
    </submittedName>
</protein>
<evidence type="ECO:0000313" key="1">
    <source>
        <dbReference type="EMBL" id="EDM89218.1"/>
    </source>
</evidence>
<sequence length="180" mass="20424">MPAGSGTGGSSGDIVMKHSQHFFKEIISMRRTQKTGKKRIFHCITADRQKIGLTDIVVIFRMKFFHYGENIMDRLFFNSRYKRGDVLIMIIKSASRDTGCFCDIGYSDLVSSFFFTSLKKAPRIASSATEYLSSETGFCIVTIPSHILSINIIKYNTNPIVNSIRTRKNSNKQFTLLVKK</sequence>
<dbReference type="AlphaFoldDB" id="A5ZMX3"/>